<evidence type="ECO:0000313" key="2">
    <source>
        <dbReference type="Proteomes" id="UP000460718"/>
    </source>
</evidence>
<evidence type="ECO:0000313" key="1">
    <source>
        <dbReference type="EMBL" id="KAE8976318.1"/>
    </source>
</evidence>
<sequence length="100" mass="11327">MHDIVRILGFEEEEQLVDWPLLVKMSLEILDKAAAKVVQLVIKLIMRVSVLNSFVTGQCDHEHEWSCGSCSALDRLCDEIGDIVNQSRQRETEEDAELAS</sequence>
<protein>
    <submittedName>
        <fullName evidence="1">Uncharacterized protein</fullName>
    </submittedName>
</protein>
<name>A0A6A3I7N3_9STRA</name>
<proteinExistence type="predicted"/>
<dbReference type="Proteomes" id="UP000460718">
    <property type="component" value="Unassembled WGS sequence"/>
</dbReference>
<dbReference type="AlphaFoldDB" id="A0A6A3I7N3"/>
<comment type="caution">
    <text evidence="1">The sequence shown here is derived from an EMBL/GenBank/DDBJ whole genome shotgun (WGS) entry which is preliminary data.</text>
</comment>
<organism evidence="1 2">
    <name type="scientific">Phytophthora fragariae</name>
    <dbReference type="NCBI Taxonomy" id="53985"/>
    <lineage>
        <taxon>Eukaryota</taxon>
        <taxon>Sar</taxon>
        <taxon>Stramenopiles</taxon>
        <taxon>Oomycota</taxon>
        <taxon>Peronosporomycetes</taxon>
        <taxon>Peronosporales</taxon>
        <taxon>Peronosporaceae</taxon>
        <taxon>Phytophthora</taxon>
    </lineage>
</organism>
<dbReference type="EMBL" id="QXFW01002681">
    <property type="protein sequence ID" value="KAE8976318.1"/>
    <property type="molecule type" value="Genomic_DNA"/>
</dbReference>
<reference evidence="1 2" key="1">
    <citation type="submission" date="2018-09" db="EMBL/GenBank/DDBJ databases">
        <title>Genomic investigation of the strawberry pathogen Phytophthora fragariae indicates pathogenicity is determined by transcriptional variation in three key races.</title>
        <authorList>
            <person name="Adams T.M."/>
            <person name="Armitage A.D."/>
            <person name="Sobczyk M.K."/>
            <person name="Bates H.J."/>
            <person name="Dunwell J.M."/>
            <person name="Nellist C.F."/>
            <person name="Harrison R.J."/>
        </authorList>
    </citation>
    <scope>NUCLEOTIDE SEQUENCE [LARGE SCALE GENOMIC DNA]</scope>
    <source>
        <strain evidence="1 2">SCRP245</strain>
    </source>
</reference>
<accession>A0A6A3I7N3</accession>
<gene>
    <name evidence="1" type="ORF">PF011_g24102</name>
</gene>